<comment type="caution">
    <text evidence="2">The sequence shown here is derived from an EMBL/GenBank/DDBJ whole genome shotgun (WGS) entry which is preliminary data.</text>
</comment>
<reference evidence="2 3" key="1">
    <citation type="journal article" date="2018" name="Front. Plant Sci.">
        <title>Red Clover (Trifolium pratense) and Zigzag Clover (T. medium) - A Picture of Genomic Similarities and Differences.</title>
        <authorList>
            <person name="Dluhosova J."/>
            <person name="Istvanek J."/>
            <person name="Nedelnik J."/>
            <person name="Repkova J."/>
        </authorList>
    </citation>
    <scope>NUCLEOTIDE SEQUENCE [LARGE SCALE GENOMIC DNA]</scope>
    <source>
        <strain evidence="3">cv. 10/8</strain>
        <tissue evidence="2">Leaf</tissue>
    </source>
</reference>
<accession>A0A392VAG8</accession>
<dbReference type="AlphaFoldDB" id="A0A392VAG8"/>
<dbReference type="EMBL" id="LXQA011086332">
    <property type="protein sequence ID" value="MCI84249.1"/>
    <property type="molecule type" value="Genomic_DNA"/>
</dbReference>
<name>A0A392VAG8_9FABA</name>
<evidence type="ECO:0000313" key="3">
    <source>
        <dbReference type="Proteomes" id="UP000265520"/>
    </source>
</evidence>
<protein>
    <submittedName>
        <fullName evidence="2">Uncharacterized protein</fullName>
    </submittedName>
</protein>
<keyword evidence="3" id="KW-1185">Reference proteome</keyword>
<dbReference type="Proteomes" id="UP000265520">
    <property type="component" value="Unassembled WGS sequence"/>
</dbReference>
<feature type="region of interest" description="Disordered" evidence="1">
    <location>
        <begin position="1"/>
        <end position="25"/>
    </location>
</feature>
<proteinExistence type="predicted"/>
<evidence type="ECO:0000313" key="2">
    <source>
        <dbReference type="EMBL" id="MCI84249.1"/>
    </source>
</evidence>
<feature type="non-terminal residue" evidence="2">
    <location>
        <position position="41"/>
    </location>
</feature>
<sequence length="41" mass="4730">MGKEEWPMAATVKPKEDRPMVDSMPLADDGVIVHLDRRHDR</sequence>
<evidence type="ECO:0000256" key="1">
    <source>
        <dbReference type="SAM" id="MobiDB-lite"/>
    </source>
</evidence>
<organism evidence="2 3">
    <name type="scientific">Trifolium medium</name>
    <dbReference type="NCBI Taxonomy" id="97028"/>
    <lineage>
        <taxon>Eukaryota</taxon>
        <taxon>Viridiplantae</taxon>
        <taxon>Streptophyta</taxon>
        <taxon>Embryophyta</taxon>
        <taxon>Tracheophyta</taxon>
        <taxon>Spermatophyta</taxon>
        <taxon>Magnoliopsida</taxon>
        <taxon>eudicotyledons</taxon>
        <taxon>Gunneridae</taxon>
        <taxon>Pentapetalae</taxon>
        <taxon>rosids</taxon>
        <taxon>fabids</taxon>
        <taxon>Fabales</taxon>
        <taxon>Fabaceae</taxon>
        <taxon>Papilionoideae</taxon>
        <taxon>50 kb inversion clade</taxon>
        <taxon>NPAAA clade</taxon>
        <taxon>Hologalegina</taxon>
        <taxon>IRL clade</taxon>
        <taxon>Trifolieae</taxon>
        <taxon>Trifolium</taxon>
    </lineage>
</organism>